<protein>
    <submittedName>
        <fullName evidence="2">Uncharacterized protein</fullName>
    </submittedName>
</protein>
<reference evidence="2 3" key="1">
    <citation type="submission" date="2018-10" db="EMBL/GenBank/DDBJ databases">
        <title>An updated phylogeny of the Alphaproteobacteria reveals that the parasitic Rickettsiales and Holosporales have independent origins.</title>
        <authorList>
            <person name="Munoz-Gomez S.A."/>
            <person name="Hess S."/>
            <person name="Burger G."/>
            <person name="Lang B.F."/>
            <person name="Susko E."/>
            <person name="Slamovits C.H."/>
            <person name="Roger A.J."/>
        </authorList>
    </citation>
    <scope>NUCLEOTIDE SEQUENCE [LARGE SCALE GENOMIC DNA]</scope>
    <source>
        <strain evidence="2">HOLO01</strain>
    </source>
</reference>
<organism evidence="2 3">
    <name type="scientific">Candidatus Finniella inopinata</name>
    <dbReference type="NCBI Taxonomy" id="1696036"/>
    <lineage>
        <taxon>Bacteria</taxon>
        <taxon>Pseudomonadati</taxon>
        <taxon>Pseudomonadota</taxon>
        <taxon>Alphaproteobacteria</taxon>
        <taxon>Holosporales</taxon>
        <taxon>Candidatus Paracaedibacteraceae</taxon>
        <taxon>Candidatus Finniella</taxon>
    </lineage>
</organism>
<evidence type="ECO:0000313" key="3">
    <source>
        <dbReference type="Proteomes" id="UP000293550"/>
    </source>
</evidence>
<dbReference type="AlphaFoldDB" id="A0A4Q7DHH6"/>
<dbReference type="PROSITE" id="PS51257">
    <property type="entry name" value="PROKAR_LIPOPROTEIN"/>
    <property type="match status" value="1"/>
</dbReference>
<name>A0A4Q7DHH6_9PROT</name>
<accession>A0A4Q7DHH6</accession>
<comment type="caution">
    <text evidence="2">The sequence shown here is derived from an EMBL/GenBank/DDBJ whole genome shotgun (WGS) entry which is preliminary data.</text>
</comment>
<gene>
    <name evidence="2" type="ORF">EQU50_06455</name>
</gene>
<keyword evidence="3" id="KW-1185">Reference proteome</keyword>
<keyword evidence="1" id="KW-0732">Signal</keyword>
<feature type="chain" id="PRO_5020939840" evidence="1">
    <location>
        <begin position="19"/>
        <end position="95"/>
    </location>
</feature>
<proteinExistence type="predicted"/>
<sequence length="95" mass="10352">MKKSLHILLLLISFVSCGQSTDFAAVEKLLKQHQSVKSNMAPAVLVVNELVRQLEQEKDVGQALKRIQVLRRVIAEGEGVGGIRTHGDCTDISSA</sequence>
<evidence type="ECO:0000256" key="1">
    <source>
        <dbReference type="SAM" id="SignalP"/>
    </source>
</evidence>
<dbReference type="RefSeq" id="WP_130154315.1">
    <property type="nucleotide sequence ID" value="NZ_SCFB01000007.1"/>
</dbReference>
<dbReference type="EMBL" id="SCFB01000007">
    <property type="protein sequence ID" value="RZI45738.1"/>
    <property type="molecule type" value="Genomic_DNA"/>
</dbReference>
<feature type="signal peptide" evidence="1">
    <location>
        <begin position="1"/>
        <end position="18"/>
    </location>
</feature>
<dbReference type="Proteomes" id="UP000293550">
    <property type="component" value="Unassembled WGS sequence"/>
</dbReference>
<evidence type="ECO:0000313" key="2">
    <source>
        <dbReference type="EMBL" id="RZI45738.1"/>
    </source>
</evidence>